<feature type="coiled-coil region" evidence="1">
    <location>
        <begin position="166"/>
        <end position="200"/>
    </location>
</feature>
<proteinExistence type="predicted"/>
<dbReference type="AlphaFoldDB" id="A0A3M7PCW8"/>
<evidence type="ECO:0000256" key="1">
    <source>
        <dbReference type="SAM" id="Coils"/>
    </source>
</evidence>
<gene>
    <name evidence="2" type="ORF">BpHYR1_035867</name>
</gene>
<sequence length="652" mass="77292">MMLDQSQQMRKGDMERNQILQNRLDMLEKISNSEPNSALSNQFELVNQITKFQASESILKQSLENEKLKINELNDQIFELKRTLHHSMSSFENTLENSSHKNNDKLYSEILENLKSQGLSQETSNYREIIIHLYKQKMNALRQLKDFTFYIQEINPDIGQDPLDAMKLLFTEMKSYQHEIQQLKQKIELNKLEMRVQQDEYRRQIFSLNDELNKKPENKINFMIREKIEDSAIEEDTLSQNIPIYTSTAEFVTSRTITIPSHDNSSFYAVDTENIENISVNRCKSELKKVEKAEKETQIDGELMKNLKKDKELRLKYENLTEQLDKIKAEKCTADQKLISLLSELKQLQNENYNLANKQETQIQLLNEQINSFQEETVRLKNENNQLRLQQTRNNSELTQLIENYEDKINQCNSQVNKVKNDMEVLRIENDKLQQRCDELSETINKNLNESIKRSAECNSEISNYTLELSKIKLENENYKNENEKLINEMHSLKQEHANSNEELKRKIIVYENEISLMNKDIKKLEIELNSSRLDYRVKCDEIDRLQRSLVELDDLKEKYSDTEHKLNYQIKSSQHVQDKLHQLQNELISKGFANDANFISNSTDSNYENIIDNLKYIIHEHLNLRNLSTQNEIEELRLKIKKQYYFNAKRK</sequence>
<feature type="coiled-coil region" evidence="1">
    <location>
        <begin position="310"/>
        <end position="566"/>
    </location>
</feature>
<reference evidence="2 3" key="1">
    <citation type="journal article" date="2018" name="Sci. Rep.">
        <title>Genomic signatures of local adaptation to the degree of environmental predictability in rotifers.</title>
        <authorList>
            <person name="Franch-Gras L."/>
            <person name="Hahn C."/>
            <person name="Garcia-Roger E.M."/>
            <person name="Carmona M.J."/>
            <person name="Serra M."/>
            <person name="Gomez A."/>
        </authorList>
    </citation>
    <scope>NUCLEOTIDE SEQUENCE [LARGE SCALE GENOMIC DNA]</scope>
    <source>
        <strain evidence="2">HYR1</strain>
    </source>
</reference>
<accession>A0A3M7PCW8</accession>
<dbReference type="Proteomes" id="UP000276133">
    <property type="component" value="Unassembled WGS sequence"/>
</dbReference>
<evidence type="ECO:0000313" key="2">
    <source>
        <dbReference type="EMBL" id="RMZ96888.1"/>
    </source>
</evidence>
<dbReference type="OrthoDB" id="10434078at2759"/>
<evidence type="ECO:0000313" key="3">
    <source>
        <dbReference type="Proteomes" id="UP000276133"/>
    </source>
</evidence>
<dbReference type="STRING" id="10195.A0A3M7PCW8"/>
<organism evidence="2 3">
    <name type="scientific">Brachionus plicatilis</name>
    <name type="common">Marine rotifer</name>
    <name type="synonym">Brachionus muelleri</name>
    <dbReference type="NCBI Taxonomy" id="10195"/>
    <lineage>
        <taxon>Eukaryota</taxon>
        <taxon>Metazoa</taxon>
        <taxon>Spiralia</taxon>
        <taxon>Gnathifera</taxon>
        <taxon>Rotifera</taxon>
        <taxon>Eurotatoria</taxon>
        <taxon>Monogononta</taxon>
        <taxon>Pseudotrocha</taxon>
        <taxon>Ploima</taxon>
        <taxon>Brachionidae</taxon>
        <taxon>Brachionus</taxon>
    </lineage>
</organism>
<dbReference type="EMBL" id="REGN01011807">
    <property type="protein sequence ID" value="RMZ96888.1"/>
    <property type="molecule type" value="Genomic_DNA"/>
</dbReference>
<protein>
    <submittedName>
        <fullName evidence="2">Uncharacterized protein</fullName>
    </submittedName>
</protein>
<comment type="caution">
    <text evidence="2">The sequence shown here is derived from an EMBL/GenBank/DDBJ whole genome shotgun (WGS) entry which is preliminary data.</text>
</comment>
<name>A0A3M7PCW8_BRAPC</name>
<keyword evidence="3" id="KW-1185">Reference proteome</keyword>
<feature type="coiled-coil region" evidence="1">
    <location>
        <begin position="56"/>
        <end position="83"/>
    </location>
</feature>
<keyword evidence="1" id="KW-0175">Coiled coil</keyword>